<accession>L9KWU4</accession>
<evidence type="ECO:0000313" key="2">
    <source>
        <dbReference type="EMBL" id="ELW66949.1"/>
    </source>
</evidence>
<gene>
    <name evidence="2" type="ORF">TREES_T100020540</name>
</gene>
<name>L9KWU4_TUPCH</name>
<dbReference type="EMBL" id="KB320634">
    <property type="protein sequence ID" value="ELW66949.1"/>
    <property type="molecule type" value="Genomic_DNA"/>
</dbReference>
<feature type="region of interest" description="Disordered" evidence="1">
    <location>
        <begin position="30"/>
        <end position="69"/>
    </location>
</feature>
<proteinExistence type="predicted"/>
<reference evidence="3" key="2">
    <citation type="journal article" date="2013" name="Nat. Commun.">
        <title>Genome of the Chinese tree shrew.</title>
        <authorList>
            <person name="Fan Y."/>
            <person name="Huang Z.Y."/>
            <person name="Cao C.C."/>
            <person name="Chen C.S."/>
            <person name="Chen Y.X."/>
            <person name="Fan D.D."/>
            <person name="He J."/>
            <person name="Hou H.L."/>
            <person name="Hu L."/>
            <person name="Hu X.T."/>
            <person name="Jiang X.T."/>
            <person name="Lai R."/>
            <person name="Lang Y.S."/>
            <person name="Liang B."/>
            <person name="Liao S.G."/>
            <person name="Mu D."/>
            <person name="Ma Y.Y."/>
            <person name="Niu Y.Y."/>
            <person name="Sun X.Q."/>
            <person name="Xia J.Q."/>
            <person name="Xiao J."/>
            <person name="Xiong Z.Q."/>
            <person name="Xu L."/>
            <person name="Yang L."/>
            <person name="Zhang Y."/>
            <person name="Zhao W."/>
            <person name="Zhao X.D."/>
            <person name="Zheng Y.T."/>
            <person name="Zhou J.M."/>
            <person name="Zhu Y.B."/>
            <person name="Zhang G.J."/>
            <person name="Wang J."/>
            <person name="Yao Y.G."/>
        </authorList>
    </citation>
    <scope>NUCLEOTIDE SEQUENCE [LARGE SCALE GENOMIC DNA]</scope>
</reference>
<organism evidence="2 3">
    <name type="scientific">Tupaia chinensis</name>
    <name type="common">Chinese tree shrew</name>
    <name type="synonym">Tupaia belangeri chinensis</name>
    <dbReference type="NCBI Taxonomy" id="246437"/>
    <lineage>
        <taxon>Eukaryota</taxon>
        <taxon>Metazoa</taxon>
        <taxon>Chordata</taxon>
        <taxon>Craniata</taxon>
        <taxon>Vertebrata</taxon>
        <taxon>Euteleostomi</taxon>
        <taxon>Mammalia</taxon>
        <taxon>Eutheria</taxon>
        <taxon>Euarchontoglires</taxon>
        <taxon>Scandentia</taxon>
        <taxon>Tupaiidae</taxon>
        <taxon>Tupaia</taxon>
    </lineage>
</organism>
<feature type="region of interest" description="Disordered" evidence="1">
    <location>
        <begin position="81"/>
        <end position="104"/>
    </location>
</feature>
<dbReference type="AlphaFoldDB" id="L9KWU4"/>
<evidence type="ECO:0000256" key="1">
    <source>
        <dbReference type="SAM" id="MobiDB-lite"/>
    </source>
</evidence>
<protein>
    <submittedName>
        <fullName evidence="2">Uncharacterized protein</fullName>
    </submittedName>
</protein>
<evidence type="ECO:0000313" key="3">
    <source>
        <dbReference type="Proteomes" id="UP000011518"/>
    </source>
</evidence>
<feature type="compositionally biased region" description="Basic and acidic residues" evidence="1">
    <location>
        <begin position="32"/>
        <end position="49"/>
    </location>
</feature>
<reference evidence="3" key="1">
    <citation type="submission" date="2012-07" db="EMBL/GenBank/DDBJ databases">
        <title>Genome of the Chinese tree shrew, a rising model animal genetically related to primates.</title>
        <authorList>
            <person name="Zhang G."/>
            <person name="Fan Y."/>
            <person name="Yao Y."/>
            <person name="Huang Z."/>
        </authorList>
    </citation>
    <scope>NUCLEOTIDE SEQUENCE [LARGE SCALE GENOMIC DNA]</scope>
</reference>
<keyword evidence="3" id="KW-1185">Reference proteome</keyword>
<dbReference type="Proteomes" id="UP000011518">
    <property type="component" value="Unassembled WGS sequence"/>
</dbReference>
<dbReference type="InParanoid" id="L9KWU4"/>
<sequence>MLTEGTGNAYNLAGLLLRQIKTRQGRIFAAEGTEKDSGRSHLPSAEKENPGLMYRVGLKGPSGERGEVEGAAVVESSVLRQLLRLQPPPPEQKERKSQRALNPE</sequence>